<dbReference type="AlphaFoldDB" id="A0A3E1P5U8"/>
<protein>
    <submittedName>
        <fullName evidence="1">Uncharacterized protein</fullName>
    </submittedName>
</protein>
<dbReference type="Proteomes" id="UP000261174">
    <property type="component" value="Unassembled WGS sequence"/>
</dbReference>
<reference evidence="1 2" key="1">
    <citation type="submission" date="2018-08" db="EMBL/GenBank/DDBJ databases">
        <title>Chitinophaga sp. K20C18050901, a novel bacterium isolated from forest soil.</title>
        <authorList>
            <person name="Wang C."/>
        </authorList>
    </citation>
    <scope>NUCLEOTIDE SEQUENCE [LARGE SCALE GENOMIC DNA]</scope>
    <source>
        <strain evidence="1 2">K20C18050901</strain>
    </source>
</reference>
<dbReference type="RefSeq" id="WP_116853066.1">
    <property type="nucleotide sequence ID" value="NZ_QTJV01000002.1"/>
</dbReference>
<name>A0A3E1P5U8_9BACT</name>
<proteinExistence type="predicted"/>
<comment type="caution">
    <text evidence="1">The sequence shown here is derived from an EMBL/GenBank/DDBJ whole genome shotgun (WGS) entry which is preliminary data.</text>
</comment>
<dbReference type="InterPro" id="IPR043746">
    <property type="entry name" value="DUF5691"/>
</dbReference>
<dbReference type="InterPro" id="IPR011989">
    <property type="entry name" value="ARM-like"/>
</dbReference>
<evidence type="ECO:0000313" key="1">
    <source>
        <dbReference type="EMBL" id="RFM35576.1"/>
    </source>
</evidence>
<dbReference type="Pfam" id="PF18944">
    <property type="entry name" value="DUF5691"/>
    <property type="match status" value="1"/>
</dbReference>
<gene>
    <name evidence="1" type="ORF">DXN04_09355</name>
</gene>
<keyword evidence="2" id="KW-1185">Reference proteome</keyword>
<dbReference type="SUPFAM" id="SSF48371">
    <property type="entry name" value="ARM repeat"/>
    <property type="match status" value="1"/>
</dbReference>
<dbReference type="Gene3D" id="1.25.10.10">
    <property type="entry name" value="Leucine-rich Repeat Variant"/>
    <property type="match status" value="1"/>
</dbReference>
<sequence>MWNNIVNTVLLGTGKKQLRKDDLPPALSAIADTVLGDKSLDVETQFLHLAALALNYRQSGVTALQDSSVTLEAAPDELLPYCSPAACQALQTAIDMGLQALILYWMEACAAARQLAPPEFIPTLMDMAIKEKQWRNLALTVGGKRGEWLGQLNPAWAFKKIETTEERWQTGALEERKQVLAAIRQENPAQAREWLHQTWSQENAATRAELLEVLKINASEEDVPWLETLLTDKSTKVKNETWELLKQLPTSSITQAYWQLLKQSITPAKKGLLNKKSLDIHLQLPSDKRIADSGIQLISSSKNTNDDVFILYQLTAYVPPAWWEDYLQTDKKGVLSYFNNTELTEKFIQALGMAASRFRDLDWLRLIIKEGEDFYMDAMKILPVHDMEAYALRFLEKEAQFIIRILSERDYEWGLPITRELFKWIAKNPYQYNRNFFDKQIQNIPLLIAGELESFTPELPAYQATWKNTTEHIKRLLTCKAAINKSFSNTK</sequence>
<organism evidence="1 2">
    <name type="scientific">Chitinophaga silvisoli</name>
    <dbReference type="NCBI Taxonomy" id="2291814"/>
    <lineage>
        <taxon>Bacteria</taxon>
        <taxon>Pseudomonadati</taxon>
        <taxon>Bacteroidota</taxon>
        <taxon>Chitinophagia</taxon>
        <taxon>Chitinophagales</taxon>
        <taxon>Chitinophagaceae</taxon>
        <taxon>Chitinophaga</taxon>
    </lineage>
</organism>
<dbReference type="OrthoDB" id="262508at2"/>
<dbReference type="InterPro" id="IPR016024">
    <property type="entry name" value="ARM-type_fold"/>
</dbReference>
<accession>A0A3E1P5U8</accession>
<evidence type="ECO:0000313" key="2">
    <source>
        <dbReference type="Proteomes" id="UP000261174"/>
    </source>
</evidence>
<dbReference type="EMBL" id="QTJV01000002">
    <property type="protein sequence ID" value="RFM35576.1"/>
    <property type="molecule type" value="Genomic_DNA"/>
</dbReference>